<gene>
    <name evidence="6" type="ORF">ACFPRH_12420</name>
</gene>
<dbReference type="Gene3D" id="1.10.357.10">
    <property type="entry name" value="Tetracycline Repressor, domain 2"/>
    <property type="match status" value="1"/>
</dbReference>
<proteinExistence type="predicted"/>
<dbReference type="Gene3D" id="1.10.10.60">
    <property type="entry name" value="Homeodomain-like"/>
    <property type="match status" value="1"/>
</dbReference>
<reference evidence="7" key="1">
    <citation type="journal article" date="2019" name="Int. J. Syst. Evol. Microbiol.">
        <title>The Global Catalogue of Microorganisms (GCM) 10K type strain sequencing project: providing services to taxonomists for standard genome sequencing and annotation.</title>
        <authorList>
            <consortium name="The Broad Institute Genomics Platform"/>
            <consortium name="The Broad Institute Genome Sequencing Center for Infectious Disease"/>
            <person name="Wu L."/>
            <person name="Ma J."/>
        </authorList>
    </citation>
    <scope>NUCLEOTIDE SEQUENCE [LARGE SCALE GENOMIC DNA]</scope>
    <source>
        <strain evidence="7">PCU 266</strain>
    </source>
</reference>
<dbReference type="InterPro" id="IPR001647">
    <property type="entry name" value="HTH_TetR"/>
</dbReference>
<evidence type="ECO:0000313" key="7">
    <source>
        <dbReference type="Proteomes" id="UP001596160"/>
    </source>
</evidence>
<dbReference type="EMBL" id="JBHSKP010000006">
    <property type="protein sequence ID" value="MFC5152543.1"/>
    <property type="molecule type" value="Genomic_DNA"/>
</dbReference>
<evidence type="ECO:0000256" key="3">
    <source>
        <dbReference type="ARBA" id="ARBA00023163"/>
    </source>
</evidence>
<dbReference type="PANTHER" id="PTHR47506:SF1">
    <property type="entry name" value="HTH-TYPE TRANSCRIPTIONAL REGULATOR YJDC"/>
    <property type="match status" value="1"/>
</dbReference>
<dbReference type="PROSITE" id="PS50977">
    <property type="entry name" value="HTH_TETR_2"/>
    <property type="match status" value="1"/>
</dbReference>
<comment type="caution">
    <text evidence="6">The sequence shown here is derived from an EMBL/GenBank/DDBJ whole genome shotgun (WGS) entry which is preliminary data.</text>
</comment>
<evidence type="ECO:0000256" key="1">
    <source>
        <dbReference type="ARBA" id="ARBA00023015"/>
    </source>
</evidence>
<keyword evidence="1" id="KW-0805">Transcription regulation</keyword>
<keyword evidence="2 4" id="KW-0238">DNA-binding</keyword>
<sequence>MARPRTFDETQALDAAMRAFWANGYEATSTEDLCVATGLGRSSFYNTFNSKRELFQRALARYVDMTNSNQSAILENPGLPAAERIRRLLASVVEAEAGNRPGGRSVGCLGVNTTVELSGREPDIGRLLGRDTDRRTAALRSVIEIGLRDGSVSSGRTPEALARYLNAVIGGMRVSAQGGADRAALEAIAEAAMDAFTC</sequence>
<dbReference type="SUPFAM" id="SSF48498">
    <property type="entry name" value="Tetracyclin repressor-like, C-terminal domain"/>
    <property type="match status" value="1"/>
</dbReference>
<accession>A0ABW0AFH8</accession>
<protein>
    <submittedName>
        <fullName evidence="6">TetR/AcrR family transcriptional regulator</fullName>
    </submittedName>
</protein>
<evidence type="ECO:0000259" key="5">
    <source>
        <dbReference type="PROSITE" id="PS50977"/>
    </source>
</evidence>
<keyword evidence="3" id="KW-0804">Transcription</keyword>
<dbReference type="SUPFAM" id="SSF46689">
    <property type="entry name" value="Homeodomain-like"/>
    <property type="match status" value="1"/>
</dbReference>
<feature type="domain" description="HTH tetR-type" evidence="5">
    <location>
        <begin position="6"/>
        <end position="66"/>
    </location>
</feature>
<evidence type="ECO:0000313" key="6">
    <source>
        <dbReference type="EMBL" id="MFC5152543.1"/>
    </source>
</evidence>
<dbReference type="Pfam" id="PF16925">
    <property type="entry name" value="TetR_C_13"/>
    <property type="match status" value="1"/>
</dbReference>
<feature type="DNA-binding region" description="H-T-H motif" evidence="4">
    <location>
        <begin position="29"/>
        <end position="48"/>
    </location>
</feature>
<dbReference type="InterPro" id="IPR009057">
    <property type="entry name" value="Homeodomain-like_sf"/>
</dbReference>
<keyword evidence="7" id="KW-1185">Reference proteome</keyword>
<dbReference type="InterPro" id="IPR036271">
    <property type="entry name" value="Tet_transcr_reg_TetR-rel_C_sf"/>
</dbReference>
<dbReference type="Pfam" id="PF00440">
    <property type="entry name" value="TetR_N"/>
    <property type="match status" value="1"/>
</dbReference>
<dbReference type="Proteomes" id="UP001596160">
    <property type="component" value="Unassembled WGS sequence"/>
</dbReference>
<evidence type="ECO:0000256" key="4">
    <source>
        <dbReference type="PROSITE-ProRule" id="PRU00335"/>
    </source>
</evidence>
<organism evidence="6 7">
    <name type="scientific">Streptomyces amakusaensis</name>
    <dbReference type="NCBI Taxonomy" id="67271"/>
    <lineage>
        <taxon>Bacteria</taxon>
        <taxon>Bacillati</taxon>
        <taxon>Actinomycetota</taxon>
        <taxon>Actinomycetes</taxon>
        <taxon>Kitasatosporales</taxon>
        <taxon>Streptomycetaceae</taxon>
        <taxon>Streptomyces</taxon>
    </lineage>
</organism>
<dbReference type="PANTHER" id="PTHR47506">
    <property type="entry name" value="TRANSCRIPTIONAL REGULATORY PROTEIN"/>
    <property type="match status" value="1"/>
</dbReference>
<dbReference type="InterPro" id="IPR011075">
    <property type="entry name" value="TetR_C"/>
</dbReference>
<evidence type="ECO:0000256" key="2">
    <source>
        <dbReference type="ARBA" id="ARBA00023125"/>
    </source>
</evidence>
<dbReference type="RefSeq" id="WP_344478095.1">
    <property type="nucleotide sequence ID" value="NZ_BAAASB010000009.1"/>
</dbReference>
<name>A0ABW0AFH8_9ACTN</name>